<name>A0A1B7TFI6_9ASCO</name>
<dbReference type="AlphaFoldDB" id="A0A1B7TFI6"/>
<keyword evidence="4" id="KW-1185">Reference proteome</keyword>
<keyword evidence="1" id="KW-1133">Transmembrane helix</keyword>
<feature type="signal peptide" evidence="2">
    <location>
        <begin position="1"/>
        <end position="23"/>
    </location>
</feature>
<feature type="transmembrane region" description="Helical" evidence="1">
    <location>
        <begin position="406"/>
        <end position="422"/>
    </location>
</feature>
<evidence type="ECO:0000256" key="2">
    <source>
        <dbReference type="SAM" id="SignalP"/>
    </source>
</evidence>
<protein>
    <recommendedName>
        <fullName evidence="5">Karyogamy protein 5</fullName>
    </recommendedName>
</protein>
<feature type="transmembrane region" description="Helical" evidence="1">
    <location>
        <begin position="356"/>
        <end position="375"/>
    </location>
</feature>
<evidence type="ECO:0000313" key="3">
    <source>
        <dbReference type="EMBL" id="OBA27519.1"/>
    </source>
</evidence>
<evidence type="ECO:0000313" key="4">
    <source>
        <dbReference type="Proteomes" id="UP000092321"/>
    </source>
</evidence>
<keyword evidence="1" id="KW-0472">Membrane</keyword>
<comment type="caution">
    <text evidence="3">The sequence shown here is derived from an EMBL/GenBank/DDBJ whole genome shotgun (WGS) entry which is preliminary data.</text>
</comment>
<dbReference type="EMBL" id="LXPE01000008">
    <property type="protein sequence ID" value="OBA27519.1"/>
    <property type="molecule type" value="Genomic_DNA"/>
</dbReference>
<organism evidence="3 4">
    <name type="scientific">Hanseniaspora valbyensis NRRL Y-1626</name>
    <dbReference type="NCBI Taxonomy" id="766949"/>
    <lineage>
        <taxon>Eukaryota</taxon>
        <taxon>Fungi</taxon>
        <taxon>Dikarya</taxon>
        <taxon>Ascomycota</taxon>
        <taxon>Saccharomycotina</taxon>
        <taxon>Saccharomycetes</taxon>
        <taxon>Saccharomycodales</taxon>
        <taxon>Saccharomycodaceae</taxon>
        <taxon>Hanseniaspora</taxon>
    </lineage>
</organism>
<feature type="transmembrane region" description="Helical" evidence="1">
    <location>
        <begin position="382"/>
        <end position="400"/>
    </location>
</feature>
<feature type="transmembrane region" description="Helical" evidence="1">
    <location>
        <begin position="434"/>
        <end position="453"/>
    </location>
</feature>
<evidence type="ECO:0008006" key="5">
    <source>
        <dbReference type="Google" id="ProtNLM"/>
    </source>
</evidence>
<keyword evidence="2" id="KW-0732">Signal</keyword>
<gene>
    <name evidence="3" type="ORF">HANVADRAFT_48179</name>
</gene>
<reference evidence="4" key="1">
    <citation type="journal article" date="2016" name="Proc. Natl. Acad. Sci. U.S.A.">
        <title>Comparative genomics of biotechnologically important yeasts.</title>
        <authorList>
            <person name="Riley R."/>
            <person name="Haridas S."/>
            <person name="Wolfe K.H."/>
            <person name="Lopes M.R."/>
            <person name="Hittinger C.T."/>
            <person name="Goeker M."/>
            <person name="Salamov A.A."/>
            <person name="Wisecaver J.H."/>
            <person name="Long T.M."/>
            <person name="Calvey C.H."/>
            <person name="Aerts A.L."/>
            <person name="Barry K.W."/>
            <person name="Choi C."/>
            <person name="Clum A."/>
            <person name="Coughlan A.Y."/>
            <person name="Deshpande S."/>
            <person name="Douglass A.P."/>
            <person name="Hanson S.J."/>
            <person name="Klenk H.-P."/>
            <person name="LaButti K.M."/>
            <person name="Lapidus A."/>
            <person name="Lindquist E.A."/>
            <person name="Lipzen A.M."/>
            <person name="Meier-Kolthoff J.P."/>
            <person name="Ohm R.A."/>
            <person name="Otillar R.P."/>
            <person name="Pangilinan J.L."/>
            <person name="Peng Y."/>
            <person name="Rokas A."/>
            <person name="Rosa C.A."/>
            <person name="Scheuner C."/>
            <person name="Sibirny A.A."/>
            <person name="Slot J.C."/>
            <person name="Stielow J.B."/>
            <person name="Sun H."/>
            <person name="Kurtzman C.P."/>
            <person name="Blackwell M."/>
            <person name="Grigoriev I.V."/>
            <person name="Jeffries T.W."/>
        </authorList>
    </citation>
    <scope>NUCLEOTIDE SEQUENCE [LARGE SCALE GENOMIC DNA]</scope>
    <source>
        <strain evidence="4">NRRL Y-1626</strain>
    </source>
</reference>
<proteinExistence type="predicted"/>
<sequence length="456" mass="53329">MVKVIKYQYILTLLFWVIKISSSSIVTKKDVHLVISDTSSSINNFPIETIIKKHFDPPSLNVDDNIYSLCLKNAITPLLEHCLSINDGVETFDSFKRLKIGIDLTVCDFIALDKHSFDPLNNMDKIIKEILYINNKINQNLTSHKNNINNSYVLDKYQEILKLIKKDSRIWTTFSIKNEKMNKICSEVEQPLQRVKLEHMVKQYSSDIEKIILSNNELLTKNLEKLETNLNLKIQFVQQEQELKLAKSESVFKKQFQKNAEEAIKLDKKLSDQLLQNEQNFKEFQNNHFFISTKNLPVQFLKIINNIKPLFAYKYTAIVALLIFWTYKIEIFKIAIIAYLLLFEVLNFVSDSMTTKLLITTTILVAWQLNLLVICGKYKYNIAMYSFYLINFISFFMNLIEFGTNSWQKMVIFVILMYYFALNTKPWKSLQKMAVATLLLVTFTIVNVGMSIYDFV</sequence>
<evidence type="ECO:0000256" key="1">
    <source>
        <dbReference type="SAM" id="Phobius"/>
    </source>
</evidence>
<keyword evidence="1" id="KW-0812">Transmembrane</keyword>
<accession>A0A1B7TFI6</accession>
<feature type="chain" id="PRO_5008598742" description="Karyogamy protein 5" evidence="2">
    <location>
        <begin position="24"/>
        <end position="456"/>
    </location>
</feature>
<dbReference type="Proteomes" id="UP000092321">
    <property type="component" value="Unassembled WGS sequence"/>
</dbReference>